<gene>
    <name evidence="2" type="ORF">CROQUDRAFT_663764</name>
</gene>
<dbReference type="EMBL" id="MU167384">
    <property type="protein sequence ID" value="KAG0141498.1"/>
    <property type="molecule type" value="Genomic_DNA"/>
</dbReference>
<keyword evidence="1" id="KW-0812">Transmembrane</keyword>
<organism evidence="2 3">
    <name type="scientific">Cronartium quercuum f. sp. fusiforme G11</name>
    <dbReference type="NCBI Taxonomy" id="708437"/>
    <lineage>
        <taxon>Eukaryota</taxon>
        <taxon>Fungi</taxon>
        <taxon>Dikarya</taxon>
        <taxon>Basidiomycota</taxon>
        <taxon>Pucciniomycotina</taxon>
        <taxon>Pucciniomycetes</taxon>
        <taxon>Pucciniales</taxon>
        <taxon>Coleosporiaceae</taxon>
        <taxon>Cronartium</taxon>
    </lineage>
</organism>
<comment type="caution">
    <text evidence="2">The sequence shown here is derived from an EMBL/GenBank/DDBJ whole genome shotgun (WGS) entry which is preliminary data.</text>
</comment>
<evidence type="ECO:0000256" key="1">
    <source>
        <dbReference type="SAM" id="Phobius"/>
    </source>
</evidence>
<accession>A0A9P6NCH0</accession>
<evidence type="ECO:0000313" key="2">
    <source>
        <dbReference type="EMBL" id="KAG0141498.1"/>
    </source>
</evidence>
<keyword evidence="1" id="KW-0472">Membrane</keyword>
<keyword evidence="1" id="KW-1133">Transmembrane helix</keyword>
<dbReference type="AlphaFoldDB" id="A0A9P6NCH0"/>
<dbReference type="Proteomes" id="UP000886653">
    <property type="component" value="Unassembled WGS sequence"/>
</dbReference>
<protein>
    <submittedName>
        <fullName evidence="2">Uncharacterized protein</fullName>
    </submittedName>
</protein>
<proteinExistence type="predicted"/>
<keyword evidence="3" id="KW-1185">Reference proteome</keyword>
<name>A0A9P6NCH0_9BASI</name>
<evidence type="ECO:0000313" key="3">
    <source>
        <dbReference type="Proteomes" id="UP000886653"/>
    </source>
</evidence>
<feature type="transmembrane region" description="Helical" evidence="1">
    <location>
        <begin position="16"/>
        <end position="35"/>
    </location>
</feature>
<sequence>MMVGSNQVSQAPEPSYMFMNGYGPTLMAMLLVVWFEVHVDPQEDQTDADSLIISLSGLVLYKPGPRRDQYNT</sequence>
<reference evidence="2" key="1">
    <citation type="submission" date="2013-11" db="EMBL/GenBank/DDBJ databases">
        <title>Genome sequence of the fusiform rust pathogen reveals effectors for host alternation and coevolution with pine.</title>
        <authorList>
            <consortium name="DOE Joint Genome Institute"/>
            <person name="Smith K."/>
            <person name="Pendleton A."/>
            <person name="Kubisiak T."/>
            <person name="Anderson C."/>
            <person name="Salamov A."/>
            <person name="Aerts A."/>
            <person name="Riley R."/>
            <person name="Clum A."/>
            <person name="Lindquist E."/>
            <person name="Ence D."/>
            <person name="Campbell M."/>
            <person name="Kronenberg Z."/>
            <person name="Feau N."/>
            <person name="Dhillon B."/>
            <person name="Hamelin R."/>
            <person name="Burleigh J."/>
            <person name="Smith J."/>
            <person name="Yandell M."/>
            <person name="Nelson C."/>
            <person name="Grigoriev I."/>
            <person name="Davis J."/>
        </authorList>
    </citation>
    <scope>NUCLEOTIDE SEQUENCE</scope>
    <source>
        <strain evidence="2">G11</strain>
    </source>
</reference>